<evidence type="ECO:0000313" key="2">
    <source>
        <dbReference type="Proteomes" id="UP000030665"/>
    </source>
</evidence>
<dbReference type="Proteomes" id="UP000030665">
    <property type="component" value="Unassembled WGS sequence"/>
</dbReference>
<protein>
    <submittedName>
        <fullName evidence="1">Uncharacterized protein</fullName>
    </submittedName>
</protein>
<accession>A0A077ZEB4</accession>
<evidence type="ECO:0000313" key="1">
    <source>
        <dbReference type="EMBL" id="CDW58154.1"/>
    </source>
</evidence>
<gene>
    <name evidence="1" type="ORF">TTRE_0000645901</name>
</gene>
<proteinExistence type="predicted"/>
<organism evidence="1 2">
    <name type="scientific">Trichuris trichiura</name>
    <name type="common">Whipworm</name>
    <name type="synonym">Trichocephalus trichiurus</name>
    <dbReference type="NCBI Taxonomy" id="36087"/>
    <lineage>
        <taxon>Eukaryota</taxon>
        <taxon>Metazoa</taxon>
        <taxon>Ecdysozoa</taxon>
        <taxon>Nematoda</taxon>
        <taxon>Enoplea</taxon>
        <taxon>Dorylaimia</taxon>
        <taxon>Trichinellida</taxon>
        <taxon>Trichuridae</taxon>
        <taxon>Trichuris</taxon>
    </lineage>
</organism>
<dbReference type="EMBL" id="HG806275">
    <property type="protein sequence ID" value="CDW58154.1"/>
    <property type="molecule type" value="Genomic_DNA"/>
</dbReference>
<sequence length="137" mass="15458">MIPEFRLQSHVSSRRGLKSPVLENEDLRAAVQAQLNITIQTSVADVGPSHTNIHLNPIGKVRMTKSVSEVPFVATTPKILIVKSMQLDTDILYHLTYSFGLFPNHYRLHGNFDSFVRDHVQDNPEGQRPRVCINLVS</sequence>
<dbReference type="AlphaFoldDB" id="A0A077ZEB4"/>
<reference evidence="1" key="2">
    <citation type="submission" date="2014-03" db="EMBL/GenBank/DDBJ databases">
        <title>The whipworm genome and dual-species transcriptomics of an intimate host-pathogen interaction.</title>
        <authorList>
            <person name="Foth B.J."/>
            <person name="Tsai I.J."/>
            <person name="Reid A.J."/>
            <person name="Bancroft A.J."/>
            <person name="Nichol S."/>
            <person name="Tracey A."/>
            <person name="Holroyd N."/>
            <person name="Cotton J.A."/>
            <person name="Stanley E.J."/>
            <person name="Zarowiecki M."/>
            <person name="Liu J.Z."/>
            <person name="Huckvale T."/>
            <person name="Cooper P.J."/>
            <person name="Grencis R.K."/>
            <person name="Berriman M."/>
        </authorList>
    </citation>
    <scope>NUCLEOTIDE SEQUENCE [LARGE SCALE GENOMIC DNA]</scope>
</reference>
<keyword evidence="2" id="KW-1185">Reference proteome</keyword>
<reference evidence="1" key="1">
    <citation type="submission" date="2014-01" db="EMBL/GenBank/DDBJ databases">
        <authorList>
            <person name="Aslett M."/>
        </authorList>
    </citation>
    <scope>NUCLEOTIDE SEQUENCE</scope>
</reference>
<name>A0A077ZEB4_TRITR</name>